<accession>A0A0F9Q1Z1</accession>
<organism evidence="1">
    <name type="scientific">marine sediment metagenome</name>
    <dbReference type="NCBI Taxonomy" id="412755"/>
    <lineage>
        <taxon>unclassified sequences</taxon>
        <taxon>metagenomes</taxon>
        <taxon>ecological metagenomes</taxon>
    </lineage>
</organism>
<evidence type="ECO:0000313" key="1">
    <source>
        <dbReference type="EMBL" id="KKM99417.1"/>
    </source>
</evidence>
<sequence>MRYSYTQQINPQPGYWVTADRRKLKISKMDIHHIRNCIRLIERNNATEHENNLLTLFGGLSQVGGDGAYIAIEHEIAIAKPKDLPKVHAELIKELKRKEDVGFTVRIIHKVTKR</sequence>
<proteinExistence type="predicted"/>
<protein>
    <submittedName>
        <fullName evidence="1">Uncharacterized protein</fullName>
    </submittedName>
</protein>
<dbReference type="AlphaFoldDB" id="A0A0F9Q1Z1"/>
<gene>
    <name evidence="1" type="ORF">LCGC14_1148160</name>
</gene>
<reference evidence="1" key="1">
    <citation type="journal article" date="2015" name="Nature">
        <title>Complex archaea that bridge the gap between prokaryotes and eukaryotes.</title>
        <authorList>
            <person name="Spang A."/>
            <person name="Saw J.H."/>
            <person name="Jorgensen S.L."/>
            <person name="Zaremba-Niedzwiedzka K."/>
            <person name="Martijn J."/>
            <person name="Lind A.E."/>
            <person name="van Eijk R."/>
            <person name="Schleper C."/>
            <person name="Guy L."/>
            <person name="Ettema T.J."/>
        </authorList>
    </citation>
    <scope>NUCLEOTIDE SEQUENCE</scope>
</reference>
<dbReference type="EMBL" id="LAZR01005499">
    <property type="protein sequence ID" value="KKM99417.1"/>
    <property type="molecule type" value="Genomic_DNA"/>
</dbReference>
<name>A0A0F9Q1Z1_9ZZZZ</name>
<comment type="caution">
    <text evidence="1">The sequence shown here is derived from an EMBL/GenBank/DDBJ whole genome shotgun (WGS) entry which is preliminary data.</text>
</comment>